<dbReference type="InterPro" id="IPR053175">
    <property type="entry name" value="DHMBA_Reg_Transcription_Factor"/>
</dbReference>
<evidence type="ECO:0000256" key="2">
    <source>
        <dbReference type="SAM" id="MobiDB-lite"/>
    </source>
</evidence>
<evidence type="ECO:0000313" key="4">
    <source>
        <dbReference type="EMBL" id="PSN64945.1"/>
    </source>
</evidence>
<feature type="compositionally biased region" description="Low complexity" evidence="2">
    <location>
        <begin position="446"/>
        <end position="462"/>
    </location>
</feature>
<dbReference type="Pfam" id="PF11951">
    <property type="entry name" value="Fungal_trans_2"/>
    <property type="match status" value="1"/>
</dbReference>
<dbReference type="Pfam" id="PF00172">
    <property type="entry name" value="Zn_clus"/>
    <property type="match status" value="1"/>
</dbReference>
<dbReference type="InterPro" id="IPR021858">
    <property type="entry name" value="Fun_TF"/>
</dbReference>
<feature type="region of interest" description="Disordered" evidence="2">
    <location>
        <begin position="442"/>
        <end position="462"/>
    </location>
</feature>
<proteinExistence type="predicted"/>
<dbReference type="PROSITE" id="PS50048">
    <property type="entry name" value="ZN2_CY6_FUNGAL_2"/>
    <property type="match status" value="1"/>
</dbReference>
<evidence type="ECO:0000256" key="1">
    <source>
        <dbReference type="ARBA" id="ARBA00023242"/>
    </source>
</evidence>
<feature type="domain" description="Zn(2)-C6 fungal-type" evidence="3">
    <location>
        <begin position="10"/>
        <end position="38"/>
    </location>
</feature>
<organism evidence="4 5">
    <name type="scientific">Corynespora cassiicola Philippines</name>
    <dbReference type="NCBI Taxonomy" id="1448308"/>
    <lineage>
        <taxon>Eukaryota</taxon>
        <taxon>Fungi</taxon>
        <taxon>Dikarya</taxon>
        <taxon>Ascomycota</taxon>
        <taxon>Pezizomycotina</taxon>
        <taxon>Dothideomycetes</taxon>
        <taxon>Pleosporomycetidae</taxon>
        <taxon>Pleosporales</taxon>
        <taxon>Corynesporascaceae</taxon>
        <taxon>Corynespora</taxon>
    </lineage>
</organism>
<keyword evidence="1" id="KW-0539">Nucleus</keyword>
<evidence type="ECO:0000313" key="5">
    <source>
        <dbReference type="Proteomes" id="UP000240883"/>
    </source>
</evidence>
<dbReference type="GO" id="GO:0000981">
    <property type="term" value="F:DNA-binding transcription factor activity, RNA polymerase II-specific"/>
    <property type="evidence" value="ECO:0007669"/>
    <property type="project" value="InterPro"/>
</dbReference>
<dbReference type="GO" id="GO:0008270">
    <property type="term" value="F:zinc ion binding"/>
    <property type="evidence" value="ECO:0007669"/>
    <property type="project" value="InterPro"/>
</dbReference>
<protein>
    <recommendedName>
        <fullName evidence="3">Zn(2)-C6 fungal-type domain-containing protein</fullName>
    </recommendedName>
</protein>
<dbReference type="SUPFAM" id="SSF57701">
    <property type="entry name" value="Zn2/Cys6 DNA-binding domain"/>
    <property type="match status" value="1"/>
</dbReference>
<accession>A0A2T2NHN1</accession>
<reference evidence="4 5" key="1">
    <citation type="journal article" date="2018" name="Front. Microbiol.">
        <title>Genome-Wide Analysis of Corynespora cassiicola Leaf Fall Disease Putative Effectors.</title>
        <authorList>
            <person name="Lopez D."/>
            <person name="Ribeiro S."/>
            <person name="Label P."/>
            <person name="Fumanal B."/>
            <person name="Venisse J.S."/>
            <person name="Kohler A."/>
            <person name="de Oliveira R.R."/>
            <person name="Labutti K."/>
            <person name="Lipzen A."/>
            <person name="Lail K."/>
            <person name="Bauer D."/>
            <person name="Ohm R.A."/>
            <person name="Barry K.W."/>
            <person name="Spatafora J."/>
            <person name="Grigoriev I.V."/>
            <person name="Martin F.M."/>
            <person name="Pujade-Renaud V."/>
        </authorList>
    </citation>
    <scope>NUCLEOTIDE SEQUENCE [LARGE SCALE GENOMIC DNA]</scope>
    <source>
        <strain evidence="4 5">Philippines</strain>
    </source>
</reference>
<dbReference type="PANTHER" id="PTHR38791">
    <property type="entry name" value="ZN(II)2CYS6 TRANSCRIPTION FACTOR (EUROFUNG)-RELATED-RELATED"/>
    <property type="match status" value="1"/>
</dbReference>
<name>A0A2T2NHN1_CORCC</name>
<dbReference type="PANTHER" id="PTHR38791:SF1">
    <property type="entry name" value="TRANSCRIPTION FACTOR, PUTATIVE-RELATED"/>
    <property type="match status" value="1"/>
</dbReference>
<keyword evidence="5" id="KW-1185">Reference proteome</keyword>
<dbReference type="CDD" id="cd00067">
    <property type="entry name" value="GAL4"/>
    <property type="match status" value="1"/>
</dbReference>
<dbReference type="Proteomes" id="UP000240883">
    <property type="component" value="Unassembled WGS sequence"/>
</dbReference>
<dbReference type="Gene3D" id="4.10.240.10">
    <property type="entry name" value="Zn(2)-C6 fungal-type DNA-binding domain"/>
    <property type="match status" value="1"/>
</dbReference>
<evidence type="ECO:0000259" key="3">
    <source>
        <dbReference type="PROSITE" id="PS50048"/>
    </source>
</evidence>
<dbReference type="InterPro" id="IPR036864">
    <property type="entry name" value="Zn2-C6_fun-type_DNA-bd_sf"/>
</dbReference>
<dbReference type="EMBL" id="KZ678137">
    <property type="protein sequence ID" value="PSN64945.1"/>
    <property type="molecule type" value="Genomic_DNA"/>
</dbReference>
<gene>
    <name evidence="4" type="ORF">BS50DRAFT_635780</name>
</gene>
<dbReference type="AlphaFoldDB" id="A0A2T2NHN1"/>
<dbReference type="PROSITE" id="PS00463">
    <property type="entry name" value="ZN2_CY6_FUNGAL_1"/>
    <property type="match status" value="1"/>
</dbReference>
<dbReference type="InterPro" id="IPR001138">
    <property type="entry name" value="Zn2Cys6_DnaBD"/>
</dbReference>
<dbReference type="OrthoDB" id="2991872at2759"/>
<dbReference type="SMART" id="SM00066">
    <property type="entry name" value="GAL4"/>
    <property type="match status" value="1"/>
</dbReference>
<dbReference type="STRING" id="1448308.A0A2T2NHN1"/>
<sequence>MVYCGRPSTGCKKCRQRKIKCDERPGGCKKCSDRGFACPGYDKTLDRLFHDESARVKHKSQKAQEKAIAAREEREHKAKAKARVLLSKPKDVIELPLLCPLIDQGITFFMNNYTIGMDQPPIRSDAYHSYVSTYGFHPLIATSMTALGLAGVANLCRDASMKREAMHWYLNAIQMTNAALASPTEVKSDNTLLATMLLSTFEATSNDESLEGWSNHVDGSASLLRMRGMKQFSTPAGRRMFVQTVGLLTMNCMGKGVALPEYVHAMNREFEKHQDERDPGYRFYHLHIDAVDLRAQILSKKLTSLEEIVERALALDQVAKAVFDDVYEHWKYAEVRGEDKMPGVFAGYYHIYPHMAAAQTWNWVRFNRIYLHDMIRNCLISGFSTAPPVFAGMQWIRQLEESTETLYRMQADILASFPQYLHDTPKSLTSLMLNSRSATPEGSVYSATSTSPPSPSSTTSFSTAQPAQKFLWANFLPASQAVSIAPPAEPTDRLPIVRISGGYSSLWALYVAGAMPMATLESQRYILACFQRVSSEFGINQAKVLAGVLRVKMRMDREGEAPFSIVPDYLPTARPEAG</sequence>